<reference evidence="1" key="1">
    <citation type="submission" date="2022-06" db="EMBL/GenBank/DDBJ databases">
        <title>Complete Genome of Aeromonas sp. Strain SOD01 Isolated from an Urban Freshwater Stream.</title>
        <authorList>
            <person name="Williams L.E."/>
            <person name="Brysgel T."/>
            <person name="Capestro E.M."/>
            <person name="Foltz G.V."/>
            <person name="Gardner A.E."/>
            <person name="Ingrassia J."/>
            <person name="Peterson E."/>
            <person name="Arruda J."/>
            <person name="Flaherty I."/>
            <person name="Hunt M."/>
            <person name="Pappas G."/>
            <person name="Ramsaran S."/>
            <person name="Rocha M."/>
        </authorList>
    </citation>
    <scope>NUCLEOTIDE SEQUENCE</scope>
    <source>
        <strain evidence="1">SOD01</strain>
    </source>
</reference>
<evidence type="ECO:0000313" key="1">
    <source>
        <dbReference type="EMBL" id="USV57751.1"/>
    </source>
</evidence>
<dbReference type="Pfam" id="PF09351">
    <property type="entry name" value="DUF1993"/>
    <property type="match status" value="1"/>
</dbReference>
<dbReference type="Proteomes" id="UP001056890">
    <property type="component" value="Chromosome"/>
</dbReference>
<dbReference type="PANTHER" id="PTHR36922">
    <property type="entry name" value="BLL2446 PROTEIN"/>
    <property type="match status" value="1"/>
</dbReference>
<name>A0AAE9MHM9_9GAMM</name>
<keyword evidence="2" id="KW-1185">Reference proteome</keyword>
<gene>
    <name evidence="1" type="ORF">NHF51_00670</name>
</gene>
<dbReference type="RefSeq" id="WP_218292491.1">
    <property type="nucleotide sequence ID" value="NZ_CP093843.1"/>
</dbReference>
<proteinExistence type="predicted"/>
<dbReference type="PANTHER" id="PTHR36922:SF1">
    <property type="entry name" value="DUF1993 DOMAIN-CONTAINING PROTEIN"/>
    <property type="match status" value="1"/>
</dbReference>
<evidence type="ECO:0000313" key="2">
    <source>
        <dbReference type="Proteomes" id="UP001056890"/>
    </source>
</evidence>
<organism evidence="1 2">
    <name type="scientific">Aeromonas encheleia</name>
    <dbReference type="NCBI Taxonomy" id="73010"/>
    <lineage>
        <taxon>Bacteria</taxon>
        <taxon>Pseudomonadati</taxon>
        <taxon>Pseudomonadota</taxon>
        <taxon>Gammaproteobacteria</taxon>
        <taxon>Aeromonadales</taxon>
        <taxon>Aeromonadaceae</taxon>
        <taxon>Aeromonas</taxon>
    </lineage>
</organism>
<accession>A0AAE9MHM9</accession>
<sequence>MNRDITAQFIKMLTNLDGCLAKAAAHAEAKKFNVDNFFGERLIVDMLPLSKQVLICCDSARAVVATASHSEMPVMGDEPKTMADLRTHVEKTIAFLQSKLDADYGRFESGHYFPYWAGGKGMDGKTCVHEYGIPNFYFHLTMTYALLRQAGVDLGKKDYLGGLNLQ</sequence>
<dbReference type="InterPro" id="IPR018531">
    <property type="entry name" value="DUF1993"/>
</dbReference>
<protein>
    <submittedName>
        <fullName evidence="1">DUF1993 domain-containing protein</fullName>
    </submittedName>
</protein>
<dbReference type="EMBL" id="CP099717">
    <property type="protein sequence ID" value="USV57751.1"/>
    <property type="molecule type" value="Genomic_DNA"/>
</dbReference>
<dbReference type="AlphaFoldDB" id="A0AAE9MHM9"/>